<evidence type="ECO:0000256" key="1">
    <source>
        <dbReference type="SAM" id="MobiDB-lite"/>
    </source>
</evidence>
<proteinExistence type="predicted"/>
<name>A0ABX5KG59_9BURK</name>
<evidence type="ECO:0008006" key="4">
    <source>
        <dbReference type="Google" id="ProtNLM"/>
    </source>
</evidence>
<dbReference type="Proteomes" id="UP000245712">
    <property type="component" value="Unassembled WGS sequence"/>
</dbReference>
<keyword evidence="3" id="KW-1185">Reference proteome</keyword>
<evidence type="ECO:0000313" key="2">
    <source>
        <dbReference type="EMBL" id="PVX77932.1"/>
    </source>
</evidence>
<sequence>MADATHWHDERSFASHFALIAGTIAMHKRYLATISVAALLLAACGKQDDTAAKSTSTSSNSAAPQAQAAAQPASAADANAAPVIDRSAYTRTVFMQLTDFTADDWKDFEKTTIDAVENSSTTTPDQLAAIKFPGYASITNPFDKDTFQKAHAQDLTITATAPAKIRIVQTVPSRDLLPGNPLKGEYVIQALFHDGDMLGYSFTDSATSVTPDGKIVEKRLDRTIRYNLKFNRNINQAFHKTVSVDAAKTVESRIQRENGGAASVPVILYGTVQSVATQTWPTSSSLDVNVQVDAYEVGYGKGKAIKPLFD</sequence>
<protein>
    <recommendedName>
        <fullName evidence="4">Lipoprotein</fullName>
    </recommendedName>
</protein>
<organism evidence="2 3">
    <name type="scientific">Paraburkholderia unamae</name>
    <dbReference type="NCBI Taxonomy" id="219649"/>
    <lineage>
        <taxon>Bacteria</taxon>
        <taxon>Pseudomonadati</taxon>
        <taxon>Pseudomonadota</taxon>
        <taxon>Betaproteobacteria</taxon>
        <taxon>Burkholderiales</taxon>
        <taxon>Burkholderiaceae</taxon>
        <taxon>Paraburkholderia</taxon>
    </lineage>
</organism>
<gene>
    <name evidence="2" type="ORF">C7402_114162</name>
</gene>
<feature type="region of interest" description="Disordered" evidence="1">
    <location>
        <begin position="51"/>
        <end position="77"/>
    </location>
</feature>
<reference evidence="2 3" key="1">
    <citation type="submission" date="2018-05" db="EMBL/GenBank/DDBJ databases">
        <title>Genomic Encyclopedia of Type Strains, Phase IV (KMG-V): Genome sequencing to study the core and pangenomes of soil and plant-associated prokaryotes.</title>
        <authorList>
            <person name="Whitman W."/>
        </authorList>
    </citation>
    <scope>NUCLEOTIDE SEQUENCE [LARGE SCALE GENOMIC DNA]</scope>
    <source>
        <strain evidence="2 3">SCZa-39</strain>
    </source>
</reference>
<accession>A0ABX5KG59</accession>
<comment type="caution">
    <text evidence="2">The sequence shown here is derived from an EMBL/GenBank/DDBJ whole genome shotgun (WGS) entry which is preliminary data.</text>
</comment>
<feature type="compositionally biased region" description="Low complexity" evidence="1">
    <location>
        <begin position="52"/>
        <end position="77"/>
    </location>
</feature>
<dbReference type="EMBL" id="QEOB01000014">
    <property type="protein sequence ID" value="PVX77932.1"/>
    <property type="molecule type" value="Genomic_DNA"/>
</dbReference>
<evidence type="ECO:0000313" key="3">
    <source>
        <dbReference type="Proteomes" id="UP000245712"/>
    </source>
</evidence>